<dbReference type="EMBL" id="JAHQXF010000001">
    <property type="protein sequence ID" value="MBV0923779.1"/>
    <property type="molecule type" value="Genomic_DNA"/>
</dbReference>
<dbReference type="Pfam" id="PF00994">
    <property type="entry name" value="MoCF_biosynth"/>
    <property type="match status" value="1"/>
</dbReference>
<evidence type="ECO:0000313" key="4">
    <source>
        <dbReference type="EMBL" id="MBV0923779.1"/>
    </source>
</evidence>
<comment type="pathway">
    <text evidence="1">Cofactor biosynthesis; molybdopterin biosynthesis.</text>
</comment>
<name>A0A8J7Y9L9_9EURY</name>
<dbReference type="RefSeq" id="WP_162316884.1">
    <property type="nucleotide sequence ID" value="NZ_JAHQXF010000001.1"/>
</dbReference>
<gene>
    <name evidence="4" type="ORF">KTS45_06145</name>
</gene>
<keyword evidence="2" id="KW-0501">Molybdenum cofactor biosynthesis</keyword>
<organism evidence="4 5">
    <name type="scientific">Haloarcula limicola</name>
    <dbReference type="NCBI Taxonomy" id="1429915"/>
    <lineage>
        <taxon>Archaea</taxon>
        <taxon>Methanobacteriati</taxon>
        <taxon>Methanobacteriota</taxon>
        <taxon>Stenosarchaea group</taxon>
        <taxon>Halobacteria</taxon>
        <taxon>Halobacteriales</taxon>
        <taxon>Haloarculaceae</taxon>
        <taxon>Haloarcula</taxon>
    </lineage>
</organism>
<dbReference type="Gene3D" id="2.40.340.10">
    <property type="entry name" value="MoeA, C-terminal, domain IV"/>
    <property type="match status" value="1"/>
</dbReference>
<dbReference type="PANTHER" id="PTHR10192">
    <property type="entry name" value="MOLYBDOPTERIN BIOSYNTHESIS PROTEIN"/>
    <property type="match status" value="1"/>
</dbReference>
<dbReference type="InterPro" id="IPR036425">
    <property type="entry name" value="MoaB/Mog-like_dom_sf"/>
</dbReference>
<proteinExistence type="predicted"/>
<evidence type="ECO:0000259" key="3">
    <source>
        <dbReference type="SMART" id="SM00852"/>
    </source>
</evidence>
<dbReference type="UniPathway" id="UPA00344"/>
<dbReference type="InterPro" id="IPR024370">
    <property type="entry name" value="PBP_domain"/>
</dbReference>
<dbReference type="Gene3D" id="3.40.980.10">
    <property type="entry name" value="MoaB/Mog-like domain"/>
    <property type="match status" value="1"/>
</dbReference>
<feature type="domain" description="MoaB/Mog" evidence="3">
    <location>
        <begin position="188"/>
        <end position="329"/>
    </location>
</feature>
<dbReference type="NCBIfam" id="NF011068">
    <property type="entry name" value="PRK14498.1"/>
    <property type="match status" value="1"/>
</dbReference>
<dbReference type="OrthoDB" id="31371at2157"/>
<evidence type="ECO:0000256" key="1">
    <source>
        <dbReference type="ARBA" id="ARBA00005046"/>
    </source>
</evidence>
<dbReference type="InterPro" id="IPR005110">
    <property type="entry name" value="MoeA_linker/N"/>
</dbReference>
<dbReference type="SUPFAM" id="SSF63882">
    <property type="entry name" value="MoeA N-terminal region -like"/>
    <property type="match status" value="1"/>
</dbReference>
<reference evidence="4 5" key="1">
    <citation type="submission" date="2021-06" db="EMBL/GenBank/DDBJ databases">
        <title>New haloarchaea isolates fom saline soil.</title>
        <authorList>
            <person name="Duran-Viseras A."/>
            <person name="Sanchez-Porro C.S."/>
            <person name="Ventosa A."/>
        </authorList>
    </citation>
    <scope>NUCLEOTIDE SEQUENCE [LARGE SCALE GENOMIC DNA]</scope>
    <source>
        <strain evidence="4 5">JCM 183640</strain>
    </source>
</reference>
<dbReference type="Pfam" id="PF12727">
    <property type="entry name" value="PBP_like"/>
    <property type="match status" value="1"/>
</dbReference>
<dbReference type="GO" id="GO:0005737">
    <property type="term" value="C:cytoplasm"/>
    <property type="evidence" value="ECO:0007669"/>
    <property type="project" value="TreeGrafter"/>
</dbReference>
<sequence length="619" mass="63115">MTERANRRELADLETARTTIAELGLGSEATAVPLDDAQGRTLAAAVSADIDVPGFDRAAMDGYAVRANDTVGAGEASPLELAVAGELHAGQPPEAAVGEGDAVEIATGAVMPEGADAVVVVERTSRDGDRVAVRDTVTPGENVLPAGADVAVGDFALSAGTRLTPRTIGLLSALGESSVPVRGRPEVAVVSTGDELVPADEPLDHDAGQIHDVNTPAIMAAVAAAGGEAVRFDSVGDDREALADALSRAAETADLVLTSGSTSAGSTDVLATLVEEREDTELLLHGVDIQPGKPTVVGRIAGTPYVGLPGYPVSALSVFRVLVAPAIRAATGVPAPAMETDAELATRVRHEGGRYRLVPVGLVADGDGRTLAYPVDKGSGATTSLAYADGVVTVAATTNYVPSGERVTVELFDDEARPPALLCVGDRDPVVSSALSGVERVRYLARGTQAGEQWLADGIPDVAVVAGDPEDGTALAAWDREWGLALGPNADLSGLDALIDGDATVVNAAPGTGLRAAFDDALAALGEERGRANLRDAVDGYGVTAHGLDGPARRVKSGDADAAPALRPSAASLGLSFLPLGTQRLTVVALPDRREKDGVESLVAALDEVEKLPGYERVE</sequence>
<accession>A0A8J7Y9L9</accession>
<dbReference type="CDD" id="cd00887">
    <property type="entry name" value="MoeA"/>
    <property type="match status" value="1"/>
</dbReference>
<comment type="caution">
    <text evidence="4">The sequence shown here is derived from an EMBL/GenBank/DDBJ whole genome shotgun (WGS) entry which is preliminary data.</text>
</comment>
<dbReference type="NCBIfam" id="NF045515">
    <property type="entry name" value="Glp_gephyrin"/>
    <property type="match status" value="1"/>
</dbReference>
<dbReference type="Pfam" id="PF03454">
    <property type="entry name" value="MoeA_C"/>
    <property type="match status" value="1"/>
</dbReference>
<dbReference type="SMART" id="SM00852">
    <property type="entry name" value="MoCF_biosynth"/>
    <property type="match status" value="1"/>
</dbReference>
<dbReference type="SUPFAM" id="SSF63867">
    <property type="entry name" value="MoeA C-terminal domain-like"/>
    <property type="match status" value="1"/>
</dbReference>
<dbReference type="FunFam" id="2.170.190.11:FF:000001">
    <property type="entry name" value="Molybdopterin molybdenumtransferase"/>
    <property type="match status" value="1"/>
</dbReference>
<protein>
    <submittedName>
        <fullName evidence="4">Molybdopterin biosynthesis protein</fullName>
    </submittedName>
</protein>
<dbReference type="SUPFAM" id="SSF53218">
    <property type="entry name" value="Molybdenum cofactor biosynthesis proteins"/>
    <property type="match status" value="1"/>
</dbReference>
<evidence type="ECO:0000313" key="5">
    <source>
        <dbReference type="Proteomes" id="UP000766550"/>
    </source>
</evidence>
<dbReference type="Gene3D" id="3.90.105.10">
    <property type="entry name" value="Molybdopterin biosynthesis moea protein, domain 2"/>
    <property type="match status" value="1"/>
</dbReference>
<dbReference type="InterPro" id="IPR036135">
    <property type="entry name" value="MoeA_linker/N_sf"/>
</dbReference>
<keyword evidence="5" id="KW-1185">Reference proteome</keyword>
<dbReference type="InterPro" id="IPR038987">
    <property type="entry name" value="MoeA-like"/>
</dbReference>
<dbReference type="Gene3D" id="2.170.190.11">
    <property type="entry name" value="Molybdopterin biosynthesis moea protein, domain 3"/>
    <property type="match status" value="1"/>
</dbReference>
<dbReference type="Proteomes" id="UP000766550">
    <property type="component" value="Unassembled WGS sequence"/>
</dbReference>
<dbReference type="NCBIfam" id="TIGR00177">
    <property type="entry name" value="molyb_syn"/>
    <property type="match status" value="1"/>
</dbReference>
<dbReference type="PANTHER" id="PTHR10192:SF5">
    <property type="entry name" value="GEPHYRIN"/>
    <property type="match status" value="1"/>
</dbReference>
<evidence type="ECO:0000256" key="2">
    <source>
        <dbReference type="ARBA" id="ARBA00023150"/>
    </source>
</evidence>
<dbReference type="Pfam" id="PF03453">
    <property type="entry name" value="MoeA_N"/>
    <property type="match status" value="1"/>
</dbReference>
<dbReference type="GO" id="GO:0061599">
    <property type="term" value="F:molybdopterin molybdotransferase activity"/>
    <property type="evidence" value="ECO:0007669"/>
    <property type="project" value="TreeGrafter"/>
</dbReference>
<dbReference type="AlphaFoldDB" id="A0A8J7Y9L9"/>
<dbReference type="GO" id="GO:0006777">
    <property type="term" value="P:Mo-molybdopterin cofactor biosynthetic process"/>
    <property type="evidence" value="ECO:0007669"/>
    <property type="project" value="UniProtKB-KW"/>
</dbReference>
<dbReference type="InterPro" id="IPR036688">
    <property type="entry name" value="MoeA_C_domain_IV_sf"/>
</dbReference>
<dbReference type="InterPro" id="IPR001453">
    <property type="entry name" value="MoaB/Mog_dom"/>
</dbReference>
<dbReference type="InterPro" id="IPR005111">
    <property type="entry name" value="MoeA_C_domain_IV"/>
</dbReference>